<accession>A0A8X7ZIK1</accession>
<dbReference type="PANTHER" id="PTHR35167">
    <property type="entry name" value="OS05G0216466 PROTEIN"/>
    <property type="match status" value="1"/>
</dbReference>
<evidence type="ECO:0000313" key="3">
    <source>
        <dbReference type="Proteomes" id="UP000886885"/>
    </source>
</evidence>
<protein>
    <submittedName>
        <fullName evidence="2">Uncharacterized protein</fullName>
    </submittedName>
</protein>
<sequence>MAAMAMAELKALCAIHPKTFTDSDVAAAQQLVQLSGEDSSSSSNKKGRKNENESGFEDDQESDRSSQNEITSRMIEQIFGIEEEVARPRKRRYRSLASIYQAMDMPRRNNVRFGKKVRTEENPKRVVARAEEEHSLAPDKLPLLQEDGSKLLKGPSLVWNGGGMDSLKHSLAPDKLPLLQQDGSKLIKGPSLVWNGGGMNSLKVQEYFDVFM</sequence>
<keyword evidence="3" id="KW-1185">Reference proteome</keyword>
<gene>
    <name evidence="2" type="ORF">POTOM_027240</name>
</gene>
<dbReference type="AlphaFoldDB" id="A0A8X7ZIK1"/>
<feature type="region of interest" description="Disordered" evidence="1">
    <location>
        <begin position="31"/>
        <end position="70"/>
    </location>
</feature>
<organism evidence="2 3">
    <name type="scientific">Populus tomentosa</name>
    <name type="common">Chinese white poplar</name>
    <dbReference type="NCBI Taxonomy" id="118781"/>
    <lineage>
        <taxon>Eukaryota</taxon>
        <taxon>Viridiplantae</taxon>
        <taxon>Streptophyta</taxon>
        <taxon>Embryophyta</taxon>
        <taxon>Tracheophyta</taxon>
        <taxon>Spermatophyta</taxon>
        <taxon>Magnoliopsida</taxon>
        <taxon>eudicotyledons</taxon>
        <taxon>Gunneridae</taxon>
        <taxon>Pentapetalae</taxon>
        <taxon>rosids</taxon>
        <taxon>fabids</taxon>
        <taxon>Malpighiales</taxon>
        <taxon>Salicaceae</taxon>
        <taxon>Saliceae</taxon>
        <taxon>Populus</taxon>
    </lineage>
</organism>
<proteinExistence type="predicted"/>
<feature type="compositionally biased region" description="Low complexity" evidence="1">
    <location>
        <begin position="35"/>
        <end position="44"/>
    </location>
</feature>
<dbReference type="OrthoDB" id="1739516at2759"/>
<comment type="caution">
    <text evidence="2">The sequence shown here is derived from an EMBL/GenBank/DDBJ whole genome shotgun (WGS) entry which is preliminary data.</text>
</comment>
<dbReference type="Proteomes" id="UP000886885">
    <property type="component" value="Chromosome 7A"/>
</dbReference>
<dbReference type="EMBL" id="JAAWWB010000013">
    <property type="protein sequence ID" value="KAG6768332.1"/>
    <property type="molecule type" value="Genomic_DNA"/>
</dbReference>
<name>A0A8X7ZIK1_POPTO</name>
<evidence type="ECO:0000256" key="1">
    <source>
        <dbReference type="SAM" id="MobiDB-lite"/>
    </source>
</evidence>
<reference evidence="2" key="1">
    <citation type="journal article" date="2020" name="bioRxiv">
        <title>Hybrid origin of Populus tomentosa Carr. identified through genome sequencing and phylogenomic analysis.</title>
        <authorList>
            <person name="An X."/>
            <person name="Gao K."/>
            <person name="Chen Z."/>
            <person name="Li J."/>
            <person name="Yang X."/>
            <person name="Yang X."/>
            <person name="Zhou J."/>
            <person name="Guo T."/>
            <person name="Zhao T."/>
            <person name="Huang S."/>
            <person name="Miao D."/>
            <person name="Khan W.U."/>
            <person name="Rao P."/>
            <person name="Ye M."/>
            <person name="Lei B."/>
            <person name="Liao W."/>
            <person name="Wang J."/>
            <person name="Ji L."/>
            <person name="Li Y."/>
            <person name="Guo B."/>
            <person name="Mustafa N.S."/>
            <person name="Li S."/>
            <person name="Yun Q."/>
            <person name="Keller S.R."/>
            <person name="Mao J."/>
            <person name="Zhang R."/>
            <person name="Strauss S.H."/>
        </authorList>
    </citation>
    <scope>NUCLEOTIDE SEQUENCE</scope>
    <source>
        <strain evidence="2">GM15</strain>
        <tissue evidence="2">Leaf</tissue>
    </source>
</reference>
<evidence type="ECO:0000313" key="2">
    <source>
        <dbReference type="EMBL" id="KAG6768332.1"/>
    </source>
</evidence>
<dbReference type="PANTHER" id="PTHR35167:SF12">
    <property type="match status" value="1"/>
</dbReference>